<evidence type="ECO:0000256" key="3">
    <source>
        <dbReference type="ARBA" id="ARBA00022989"/>
    </source>
</evidence>
<evidence type="ECO:0000259" key="7">
    <source>
        <dbReference type="Pfam" id="PF00924"/>
    </source>
</evidence>
<dbReference type="PANTHER" id="PTHR30566:SF25">
    <property type="entry name" value="INNER MEMBRANE PROTEIN"/>
    <property type="match status" value="1"/>
</dbReference>
<organism evidence="8 9">
    <name type="scientific">Nesterenkonia sphaerica</name>
    <dbReference type="NCBI Taxonomy" id="1804988"/>
    <lineage>
        <taxon>Bacteria</taxon>
        <taxon>Bacillati</taxon>
        <taxon>Actinomycetota</taxon>
        <taxon>Actinomycetes</taxon>
        <taxon>Micrococcales</taxon>
        <taxon>Micrococcaceae</taxon>
        <taxon>Nesterenkonia</taxon>
    </lineage>
</organism>
<feature type="transmembrane region" description="Helical" evidence="6">
    <location>
        <begin position="61"/>
        <end position="86"/>
    </location>
</feature>
<comment type="caution">
    <text evidence="8">The sequence shown here is derived from an EMBL/GenBank/DDBJ whole genome shotgun (WGS) entry which is preliminary data.</text>
</comment>
<evidence type="ECO:0000256" key="6">
    <source>
        <dbReference type="SAM" id="Phobius"/>
    </source>
</evidence>
<dbReference type="InterPro" id="IPR010920">
    <property type="entry name" value="LSM_dom_sf"/>
</dbReference>
<dbReference type="GO" id="GO:0016020">
    <property type="term" value="C:membrane"/>
    <property type="evidence" value="ECO:0007669"/>
    <property type="project" value="UniProtKB-SubCell"/>
</dbReference>
<dbReference type="SUPFAM" id="SSF50182">
    <property type="entry name" value="Sm-like ribonucleoproteins"/>
    <property type="match status" value="1"/>
</dbReference>
<protein>
    <submittedName>
        <fullName evidence="8">Mechanosensitive ion channel</fullName>
    </submittedName>
</protein>
<keyword evidence="2 6" id="KW-0812">Transmembrane</keyword>
<name>A0A5R9AMB7_9MICC</name>
<reference evidence="8 9" key="1">
    <citation type="submission" date="2019-05" db="EMBL/GenBank/DDBJ databases">
        <title>Nesterenkonia sp. GY239, isolated from the Southern Atlantic Ocean.</title>
        <authorList>
            <person name="Zhang G."/>
        </authorList>
    </citation>
    <scope>NUCLEOTIDE SEQUENCE [LARGE SCALE GENOMIC DNA]</scope>
    <source>
        <strain evidence="8 9">GY239</strain>
    </source>
</reference>
<feature type="transmembrane region" description="Helical" evidence="6">
    <location>
        <begin position="107"/>
        <end position="124"/>
    </location>
</feature>
<dbReference type="PANTHER" id="PTHR30566">
    <property type="entry name" value="YNAI-RELATED MECHANOSENSITIVE ION CHANNEL"/>
    <property type="match status" value="1"/>
</dbReference>
<evidence type="ECO:0000256" key="1">
    <source>
        <dbReference type="ARBA" id="ARBA00004370"/>
    </source>
</evidence>
<feature type="transmembrane region" description="Helical" evidence="6">
    <location>
        <begin position="213"/>
        <end position="233"/>
    </location>
</feature>
<keyword evidence="9" id="KW-1185">Reference proteome</keyword>
<dbReference type="Proteomes" id="UP000306544">
    <property type="component" value="Unassembled WGS sequence"/>
</dbReference>
<dbReference type="AlphaFoldDB" id="A0A5R9AMB7"/>
<accession>A0A5R9AMB7</accession>
<dbReference type="Gene3D" id="1.10.287.1260">
    <property type="match status" value="1"/>
</dbReference>
<evidence type="ECO:0000256" key="5">
    <source>
        <dbReference type="SAM" id="MobiDB-lite"/>
    </source>
</evidence>
<evidence type="ECO:0000313" key="9">
    <source>
        <dbReference type="Proteomes" id="UP000306544"/>
    </source>
</evidence>
<sequence>MTHDEPRTLTVGRRATERVTISAMMSSLLQAPVGSAANITSDVDDHIPEEFETMVSAAGPYMGVLLGVGFSAIAGLVIVMVVSTLLKQIFRRKSVVRRAINRTRVPGFCIVLLAGTALSVRYAVDTDLWWQGPAFVLLNVAVIVSVAWWALRVVKIVEAVILSKYIGQGEPGVEDRRGRRVQTQVDLIGRILAAVIITVAVAAVLLLNENVRGLGAGLLASAGLVSVVAGLAMQSTLSNLFAGIQLAFTDSIRVGDVVVIEENFGTVEEITLSTVVIKSWDGRRFIYPSAHFVATPFENWTRVGTELLGVVEFDVDWRVPADALRGRLKRLLLTTDLWDGQTSNLQITEATGGHVQARVVVSARNSGELWDLRCLIREDLVNFLRTEHPYAVLTQRMLMTNEEALAGRPETVATGQMNVVSAEPEHTDHQTGRSTSEPGAEHAPSGPSTQFPAEEGLFTGSMAAVERNREFSGPGEDAYRERKDRQSE</sequence>
<feature type="region of interest" description="Disordered" evidence="5">
    <location>
        <begin position="422"/>
        <end position="488"/>
    </location>
</feature>
<keyword evidence="4 6" id="KW-0472">Membrane</keyword>
<gene>
    <name evidence="8" type="ORF">FEF27_03910</name>
</gene>
<dbReference type="OrthoDB" id="9792218at2"/>
<proteinExistence type="predicted"/>
<dbReference type="GO" id="GO:0055085">
    <property type="term" value="P:transmembrane transport"/>
    <property type="evidence" value="ECO:0007669"/>
    <property type="project" value="InterPro"/>
</dbReference>
<comment type="subcellular location">
    <subcellularLocation>
        <location evidence="1">Membrane</location>
    </subcellularLocation>
</comment>
<keyword evidence="3 6" id="KW-1133">Transmembrane helix</keyword>
<dbReference type="Gene3D" id="2.30.30.60">
    <property type="match status" value="1"/>
</dbReference>
<evidence type="ECO:0000256" key="2">
    <source>
        <dbReference type="ARBA" id="ARBA00022692"/>
    </source>
</evidence>
<feature type="transmembrane region" description="Helical" evidence="6">
    <location>
        <begin position="130"/>
        <end position="151"/>
    </location>
</feature>
<dbReference type="InterPro" id="IPR006685">
    <property type="entry name" value="MscS_channel_2nd"/>
</dbReference>
<feature type="compositionally biased region" description="Basic and acidic residues" evidence="5">
    <location>
        <begin position="477"/>
        <end position="488"/>
    </location>
</feature>
<evidence type="ECO:0000313" key="8">
    <source>
        <dbReference type="EMBL" id="TLP79006.1"/>
    </source>
</evidence>
<dbReference type="Pfam" id="PF00924">
    <property type="entry name" value="MS_channel_2nd"/>
    <property type="match status" value="1"/>
</dbReference>
<dbReference type="InterPro" id="IPR023408">
    <property type="entry name" value="MscS_beta-dom_sf"/>
</dbReference>
<evidence type="ECO:0000256" key="4">
    <source>
        <dbReference type="ARBA" id="ARBA00023136"/>
    </source>
</evidence>
<feature type="domain" description="Mechanosensitive ion channel MscS" evidence="7">
    <location>
        <begin position="236"/>
        <end position="302"/>
    </location>
</feature>
<dbReference type="EMBL" id="VAWA01000003">
    <property type="protein sequence ID" value="TLP79006.1"/>
    <property type="molecule type" value="Genomic_DNA"/>
</dbReference>
<feature type="transmembrane region" description="Helical" evidence="6">
    <location>
        <begin position="187"/>
        <end position="207"/>
    </location>
</feature>